<dbReference type="NCBIfam" id="TIGR01200">
    <property type="entry name" value="GLPGLI"/>
    <property type="match status" value="1"/>
</dbReference>
<sequence length="249" mass="28767">MFSFLVVGQSKKTVAVVVEYNYIVTFQNPSYGKVILKYLKDKSISKTLADVIPETKDGDEQNSTVYETPMDLYQSINLDNKTIVATDRIFNSKYKVTEDLPVMNWKLSKDGESKIIDKFVCNKATLSFRGRNYVAWYTPYISSQFGPWKFYGLPGLILEVYDTDNNYHWTATKINNQSAESFDFNVLDAQKVKQQLTLRQFVEKTDEKTKAFMATVRKSVSRGTVVDFGDFDKRSGPELKYEWETDKKK</sequence>
<dbReference type="Pfam" id="PF09697">
    <property type="entry name" value="Porph_ging"/>
    <property type="match status" value="1"/>
</dbReference>
<name>A0ABQ1UIP9_9FLAO</name>
<dbReference type="Proteomes" id="UP000655016">
    <property type="component" value="Unassembled WGS sequence"/>
</dbReference>
<evidence type="ECO:0000313" key="1">
    <source>
        <dbReference type="EMBL" id="GGF19053.1"/>
    </source>
</evidence>
<evidence type="ECO:0008006" key="3">
    <source>
        <dbReference type="Google" id="ProtNLM"/>
    </source>
</evidence>
<accession>A0ABQ1UIP9</accession>
<gene>
    <name evidence="1" type="ORF">GCM10011518_30570</name>
</gene>
<reference evidence="2" key="1">
    <citation type="journal article" date="2019" name="Int. J. Syst. Evol. Microbiol.">
        <title>The Global Catalogue of Microorganisms (GCM) 10K type strain sequencing project: providing services to taxonomists for standard genome sequencing and annotation.</title>
        <authorList>
            <consortium name="The Broad Institute Genomics Platform"/>
            <consortium name="The Broad Institute Genome Sequencing Center for Infectious Disease"/>
            <person name="Wu L."/>
            <person name="Ma J."/>
        </authorList>
    </citation>
    <scope>NUCLEOTIDE SEQUENCE [LARGE SCALE GENOMIC DNA]</scope>
    <source>
        <strain evidence="2">CGMCC 1.16060</strain>
    </source>
</reference>
<protein>
    <recommendedName>
        <fullName evidence="3">GLPGLI family protein</fullName>
    </recommendedName>
</protein>
<comment type="caution">
    <text evidence="1">The sequence shown here is derived from an EMBL/GenBank/DDBJ whole genome shotgun (WGS) entry which is preliminary data.</text>
</comment>
<evidence type="ECO:0000313" key="2">
    <source>
        <dbReference type="Proteomes" id="UP000655016"/>
    </source>
</evidence>
<dbReference type="EMBL" id="BMKP01000007">
    <property type="protein sequence ID" value="GGF19053.1"/>
    <property type="molecule type" value="Genomic_DNA"/>
</dbReference>
<dbReference type="InterPro" id="IPR005901">
    <property type="entry name" value="GLPGLI"/>
</dbReference>
<proteinExistence type="predicted"/>
<organism evidence="1 2">
    <name type="scientific">Flavobacterium limi</name>
    <dbReference type="NCBI Taxonomy" id="2045105"/>
    <lineage>
        <taxon>Bacteria</taxon>
        <taxon>Pseudomonadati</taxon>
        <taxon>Bacteroidota</taxon>
        <taxon>Flavobacteriia</taxon>
        <taxon>Flavobacteriales</taxon>
        <taxon>Flavobacteriaceae</taxon>
        <taxon>Flavobacterium</taxon>
    </lineage>
</organism>
<keyword evidence="2" id="KW-1185">Reference proteome</keyword>